<reference evidence="3" key="2">
    <citation type="submission" date="2022-01" db="EMBL/GenBank/DDBJ databases">
        <authorList>
            <person name="Zivanovic Y."/>
            <person name="Moreira D."/>
            <person name="Lopez-Garcia P."/>
        </authorList>
    </citation>
    <scope>NUCLEOTIDE SEQUENCE</scope>
    <source>
        <strain evidence="3">G9</strain>
    </source>
</reference>
<dbReference type="CDD" id="cd06445">
    <property type="entry name" value="ATase"/>
    <property type="match status" value="1"/>
</dbReference>
<proteinExistence type="predicted"/>
<dbReference type="PANTHER" id="PTHR42942:SF1">
    <property type="entry name" value="ALKYLTRANSFERASE-LIKE PROTEIN 1"/>
    <property type="match status" value="1"/>
</dbReference>
<accession>A0ABT6EZZ0</accession>
<sequence>MNLRQDIYQLVRQIPPGSVATYGQIAHLLGLPNHARQVGYALYQVALDSDIPWHRVINAQGKISTAPQRHGTDEQQRWRLEAEGIEFDPQGRIDLKRFGWRPLGEKHGG</sequence>
<evidence type="ECO:0000256" key="1">
    <source>
        <dbReference type="ARBA" id="ARBA00022763"/>
    </source>
</evidence>
<dbReference type="Pfam" id="PF01035">
    <property type="entry name" value="DNA_binding_1"/>
    <property type="match status" value="1"/>
</dbReference>
<organism evidence="3 4">
    <name type="scientific">Candidatus Synechococcus calcipolaris G9</name>
    <dbReference type="NCBI Taxonomy" id="1497997"/>
    <lineage>
        <taxon>Bacteria</taxon>
        <taxon>Bacillati</taxon>
        <taxon>Cyanobacteriota</taxon>
        <taxon>Cyanophyceae</taxon>
        <taxon>Synechococcales</taxon>
        <taxon>Synechococcaceae</taxon>
        <taxon>Synechococcus</taxon>
    </lineage>
</organism>
<dbReference type="InterPro" id="IPR052520">
    <property type="entry name" value="ATL_DNA_repair"/>
</dbReference>
<dbReference type="NCBIfam" id="TIGR00589">
    <property type="entry name" value="ogt"/>
    <property type="match status" value="1"/>
</dbReference>
<reference evidence="3" key="1">
    <citation type="journal article" date="2022" name="Genome Biol. Evol.">
        <title>A New Gene Family Diagnostic for Intracellular Biomineralization of Amorphous Ca Carbonates by Cyanobacteria.</title>
        <authorList>
            <person name="Benzerara K."/>
            <person name="Duprat E."/>
            <person name="Bitard-Feildel T."/>
            <person name="Caumes G."/>
            <person name="Cassier-Chauvat C."/>
            <person name="Chauvat F."/>
            <person name="Dezi M."/>
            <person name="Diop S.I."/>
            <person name="Gaschignard G."/>
            <person name="Gorgen S."/>
            <person name="Gugger M."/>
            <person name="Lopez-Garcia P."/>
            <person name="Millet M."/>
            <person name="Skouri-Panet F."/>
            <person name="Moreira D."/>
            <person name="Callebaut I."/>
        </authorList>
    </citation>
    <scope>NUCLEOTIDE SEQUENCE</scope>
    <source>
        <strain evidence="3">G9</strain>
    </source>
</reference>
<protein>
    <submittedName>
        <fullName evidence="3">MGMT family protein</fullName>
    </submittedName>
</protein>
<dbReference type="EMBL" id="JAKKUT010000002">
    <property type="protein sequence ID" value="MDG2991173.1"/>
    <property type="molecule type" value="Genomic_DNA"/>
</dbReference>
<dbReference type="SUPFAM" id="SSF46767">
    <property type="entry name" value="Methylated DNA-protein cysteine methyltransferase, C-terminal domain"/>
    <property type="match status" value="1"/>
</dbReference>
<dbReference type="InterPro" id="IPR014048">
    <property type="entry name" value="MethylDNA_cys_MeTrfase_DNA-bd"/>
</dbReference>
<gene>
    <name evidence="3" type="ORF">L3556_09565</name>
</gene>
<evidence type="ECO:0000313" key="3">
    <source>
        <dbReference type="EMBL" id="MDG2991173.1"/>
    </source>
</evidence>
<dbReference type="InterPro" id="IPR036388">
    <property type="entry name" value="WH-like_DNA-bd_sf"/>
</dbReference>
<evidence type="ECO:0000259" key="2">
    <source>
        <dbReference type="Pfam" id="PF01035"/>
    </source>
</evidence>
<name>A0ABT6EZZ0_9SYNE</name>
<feature type="domain" description="Methylated-DNA-[protein]-cysteine S-methyltransferase DNA binding" evidence="2">
    <location>
        <begin position="3"/>
        <end position="85"/>
    </location>
</feature>
<comment type="caution">
    <text evidence="3">The sequence shown here is derived from an EMBL/GenBank/DDBJ whole genome shotgun (WGS) entry which is preliminary data.</text>
</comment>
<dbReference type="Proteomes" id="UP001154265">
    <property type="component" value="Unassembled WGS sequence"/>
</dbReference>
<evidence type="ECO:0000313" key="4">
    <source>
        <dbReference type="Proteomes" id="UP001154265"/>
    </source>
</evidence>
<dbReference type="PANTHER" id="PTHR42942">
    <property type="entry name" value="6-O-METHYLGUANINE DNA METHYLTRANSFERASE"/>
    <property type="match status" value="1"/>
</dbReference>
<keyword evidence="1" id="KW-0227">DNA damage</keyword>
<keyword evidence="4" id="KW-1185">Reference proteome</keyword>
<dbReference type="InterPro" id="IPR036217">
    <property type="entry name" value="MethylDNA_cys_MeTrfase_DNAb"/>
</dbReference>
<dbReference type="RefSeq" id="WP_277867053.1">
    <property type="nucleotide sequence ID" value="NZ_JAKKUT010000002.1"/>
</dbReference>
<dbReference type="Gene3D" id="1.10.10.10">
    <property type="entry name" value="Winged helix-like DNA-binding domain superfamily/Winged helix DNA-binding domain"/>
    <property type="match status" value="1"/>
</dbReference>